<dbReference type="SUPFAM" id="SSF52540">
    <property type="entry name" value="P-loop containing nucleoside triphosphate hydrolases"/>
    <property type="match status" value="1"/>
</dbReference>
<evidence type="ECO:0000259" key="1">
    <source>
        <dbReference type="Pfam" id="PF13304"/>
    </source>
</evidence>
<dbReference type="InterPro" id="IPR027417">
    <property type="entry name" value="P-loop_NTPase"/>
</dbReference>
<dbReference type="InterPro" id="IPR003959">
    <property type="entry name" value="ATPase_AAA_core"/>
</dbReference>
<dbReference type="EMBL" id="VORZ01000002">
    <property type="protein sequence ID" value="TXD96953.1"/>
    <property type="molecule type" value="Genomic_DNA"/>
</dbReference>
<sequence>MIINVINSYRDISFNNRNTAYLVIDNWNDYSFYTMFNLLVIDESGKKQEIGLVKIGFKNQKIGERTSSKIGKVIEKLDSNYFSLGIDTDYYRKMRNLSEYFKNGLLESLNDIVHDNSIINSILDEDVFKESLLRSTSLTTVRNQYYRVLRGGAPLTEFRFKFKREGLNGFSDIKLEFEVYPESQPNTNIHVLIGRNGIGKTTILNGMIDAVIGNKKQAVNFVTEDFCSREVDINSEYFSRMVSISFSAFDPFKPYDEQDDPTKGTCYSYIGLKSNDKEGLKEINELHDEFIKALKVCIHLKKDRWLTAIQTLESDNNFSEMNLKELVNYTGNEIERIGLEKIQGMSSGHAIVLITLTRLLATVEEKTLVLIDEPESHLHPPLLSAFIRTLSDLLIHQNGVAIIATHSPVVLQEVPKSCVWKIIRSGEETRCFRPEIETFGENVGILTRDVFGLEVTKSGFYNLLEHSVSVGGTYQSIMEDYNNQLGFEARLILKSLLHSTESRLKNEKD</sequence>
<keyword evidence="3" id="KW-1185">Reference proteome</keyword>
<dbReference type="InterPro" id="IPR051396">
    <property type="entry name" value="Bact_Antivir_Def_Nuclease"/>
</dbReference>
<protein>
    <submittedName>
        <fullName evidence="2">AAA family ATPase</fullName>
    </submittedName>
</protein>
<accession>A0A5C7A582</accession>
<dbReference type="Gene3D" id="3.40.50.300">
    <property type="entry name" value="P-loop containing nucleotide triphosphate hydrolases"/>
    <property type="match status" value="1"/>
</dbReference>
<dbReference type="OrthoDB" id="9815944at2"/>
<dbReference type="GO" id="GO:0005524">
    <property type="term" value="F:ATP binding"/>
    <property type="evidence" value="ECO:0007669"/>
    <property type="project" value="InterPro"/>
</dbReference>
<evidence type="ECO:0000313" key="2">
    <source>
        <dbReference type="EMBL" id="TXD96953.1"/>
    </source>
</evidence>
<dbReference type="Proteomes" id="UP000321903">
    <property type="component" value="Unassembled WGS sequence"/>
</dbReference>
<organism evidence="2 3">
    <name type="scientific">Psychrobacter frigidicola</name>
    <dbReference type="NCBI Taxonomy" id="45611"/>
    <lineage>
        <taxon>Bacteria</taxon>
        <taxon>Pseudomonadati</taxon>
        <taxon>Pseudomonadota</taxon>
        <taxon>Gammaproteobacteria</taxon>
        <taxon>Moraxellales</taxon>
        <taxon>Moraxellaceae</taxon>
        <taxon>Psychrobacter</taxon>
    </lineage>
</organism>
<dbReference type="PANTHER" id="PTHR43581">
    <property type="entry name" value="ATP/GTP PHOSPHATASE"/>
    <property type="match status" value="1"/>
</dbReference>
<proteinExistence type="predicted"/>
<feature type="domain" description="ATPase AAA-type core" evidence="1">
    <location>
        <begin position="314"/>
        <end position="411"/>
    </location>
</feature>
<dbReference type="RefSeq" id="WP_147223659.1">
    <property type="nucleotide sequence ID" value="NZ_CAJGYY010000001.1"/>
</dbReference>
<evidence type="ECO:0000313" key="3">
    <source>
        <dbReference type="Proteomes" id="UP000321903"/>
    </source>
</evidence>
<reference evidence="2 3" key="1">
    <citation type="submission" date="2019-08" db="EMBL/GenBank/DDBJ databases">
        <title>Genome sequence of Psychrobacter frigidicola ACAM304 (type strain).</title>
        <authorList>
            <person name="Bowman J.P."/>
        </authorList>
    </citation>
    <scope>NUCLEOTIDE SEQUENCE [LARGE SCALE GENOMIC DNA]</scope>
    <source>
        <strain evidence="2 3">ACAM 304</strain>
    </source>
</reference>
<name>A0A5C7A582_9GAMM</name>
<dbReference type="GO" id="GO:0016887">
    <property type="term" value="F:ATP hydrolysis activity"/>
    <property type="evidence" value="ECO:0007669"/>
    <property type="project" value="InterPro"/>
</dbReference>
<dbReference type="Pfam" id="PF13304">
    <property type="entry name" value="AAA_21"/>
    <property type="match status" value="1"/>
</dbReference>
<gene>
    <name evidence="2" type="ORF">ES754_07995</name>
</gene>
<dbReference type="PANTHER" id="PTHR43581:SF4">
    <property type="entry name" value="ATP_GTP PHOSPHATASE"/>
    <property type="match status" value="1"/>
</dbReference>
<comment type="caution">
    <text evidence="2">The sequence shown here is derived from an EMBL/GenBank/DDBJ whole genome shotgun (WGS) entry which is preliminary data.</text>
</comment>
<dbReference type="AlphaFoldDB" id="A0A5C7A582"/>